<protein>
    <submittedName>
        <fullName evidence="1">Uncharacterized protein</fullName>
    </submittedName>
</protein>
<evidence type="ECO:0000313" key="2">
    <source>
        <dbReference type="Proteomes" id="UP000075473"/>
    </source>
</evidence>
<accession>A0A149QZF1</accession>
<gene>
    <name evidence="1" type="ORF">AD928_00710</name>
</gene>
<evidence type="ECO:0000313" key="1">
    <source>
        <dbReference type="EMBL" id="KXV02690.1"/>
    </source>
</evidence>
<dbReference type="RefSeq" id="WP_209436625.1">
    <property type="nucleotide sequence ID" value="NZ_LHZA01000067.1"/>
</dbReference>
<name>A0A149QZF1_9PROT</name>
<organism evidence="1 2">
    <name type="scientific">Acetobacter cerevisiae</name>
    <dbReference type="NCBI Taxonomy" id="178900"/>
    <lineage>
        <taxon>Bacteria</taxon>
        <taxon>Pseudomonadati</taxon>
        <taxon>Pseudomonadota</taxon>
        <taxon>Alphaproteobacteria</taxon>
        <taxon>Acetobacterales</taxon>
        <taxon>Acetobacteraceae</taxon>
        <taxon>Acetobacter</taxon>
    </lineage>
</organism>
<feature type="non-terminal residue" evidence="1">
    <location>
        <position position="1"/>
    </location>
</feature>
<dbReference type="PATRIC" id="fig|178900.5.peg.631"/>
<proteinExistence type="predicted"/>
<reference evidence="1 2" key="1">
    <citation type="submission" date="2015-06" db="EMBL/GenBank/DDBJ databases">
        <title>Improved classification and identification of acetic acid bacteria using matrix-assisted laser desorption/ionization time-of-flight mass spectrometry; Gluconobacter nephelii and Gluconobacter uchimurae are later heterotypic synonyms of Gluconobacter japonicus and Gluconobacter oxydans, respectively.</title>
        <authorList>
            <person name="Li L."/>
            <person name="Cleenwerck I."/>
            <person name="De Vuyst L."/>
            <person name="Vandamme P."/>
        </authorList>
    </citation>
    <scope>NUCLEOTIDE SEQUENCE [LARGE SCALE GENOMIC DNA]</scope>
    <source>
        <strain evidence="1 2">LMG 1625</strain>
    </source>
</reference>
<dbReference type="Proteomes" id="UP000075473">
    <property type="component" value="Unassembled WGS sequence"/>
</dbReference>
<dbReference type="EMBL" id="LHZA01000067">
    <property type="protein sequence ID" value="KXV02690.1"/>
    <property type="molecule type" value="Genomic_DNA"/>
</dbReference>
<sequence>SADVAFSAVWKVIQAPCGDCEFGRCLYAGKTLFSGVQVQKTGVFCRSGFFSGLKSDSSGQD</sequence>
<comment type="caution">
    <text evidence="1">The sequence shown here is derived from an EMBL/GenBank/DDBJ whole genome shotgun (WGS) entry which is preliminary data.</text>
</comment>
<dbReference type="AlphaFoldDB" id="A0A149QZF1"/>